<protein>
    <recommendedName>
        <fullName evidence="4">Defect in organelle trafficking lipoprotein DotC</fullName>
    </recommendedName>
</protein>
<organism evidence="2 3">
    <name type="scientific">Acidiphilium cryptum (strain JF-5)</name>
    <dbReference type="NCBI Taxonomy" id="349163"/>
    <lineage>
        <taxon>Bacteria</taxon>
        <taxon>Pseudomonadati</taxon>
        <taxon>Pseudomonadota</taxon>
        <taxon>Alphaproteobacteria</taxon>
        <taxon>Acetobacterales</taxon>
        <taxon>Acidocellaceae</taxon>
        <taxon>Acidiphilium</taxon>
    </lineage>
</organism>
<evidence type="ECO:0000313" key="3">
    <source>
        <dbReference type="Proteomes" id="UP000000245"/>
    </source>
</evidence>
<dbReference type="AlphaFoldDB" id="A5FTW9"/>
<keyword evidence="2" id="KW-0614">Plasmid</keyword>
<feature type="signal peptide" evidence="1">
    <location>
        <begin position="1"/>
        <end position="24"/>
    </location>
</feature>
<dbReference type="HOGENOM" id="CLU_887467_0_0_5"/>
<sequence length="313" mass="34394">MARIRFRSAALPAAVILLGLTGCANLQGAPGKAASAKPVPPDMVGIHINDGDSMFPVQTGDAARQAIPSLKAMSRMHRDGSGTSKEAAKEMVELPVIRDTALRYGAEGGVAWATRIIDGELRANAARLSQIYDFSRLVTYQPGGVQILPPVISESRNLYQSSDFGRTIRVADTYYDIVRQARFVPSAPLWYGYLYRTWQAPHRPFEAGLPHNSEEEAVWKHYVKAGWRAGVQEGETIFRLDLDRLNRDFTGMIRYRKLNDEGKVSAPVVQAKTLGVTGTGQNMREGDRVVKIIAEPSLSVPHPRTSPIKATPN</sequence>
<proteinExistence type="predicted"/>
<geneLocation type="plasmid" evidence="2 3">
    <name>pACRY02</name>
</geneLocation>
<name>A5FTW9_ACICJ</name>
<dbReference type="EMBL" id="CP000690">
    <property type="protein sequence ID" value="ABQ29051.1"/>
    <property type="molecule type" value="Genomic_DNA"/>
</dbReference>
<dbReference type="PROSITE" id="PS51257">
    <property type="entry name" value="PROKAR_LIPOPROTEIN"/>
    <property type="match status" value="1"/>
</dbReference>
<evidence type="ECO:0008006" key="4">
    <source>
        <dbReference type="Google" id="ProtNLM"/>
    </source>
</evidence>
<dbReference type="InterPro" id="IPR031618">
    <property type="entry name" value="T4SS_TraI"/>
</dbReference>
<evidence type="ECO:0000256" key="1">
    <source>
        <dbReference type="SAM" id="SignalP"/>
    </source>
</evidence>
<reference evidence="2 3" key="1">
    <citation type="submission" date="2007-05" db="EMBL/GenBank/DDBJ databases">
        <title>Complete sequence of plasmid2 pACRY02 of Acidiphilium cryptum JF-5.</title>
        <authorList>
            <consortium name="US DOE Joint Genome Institute"/>
            <person name="Copeland A."/>
            <person name="Lucas S."/>
            <person name="Lapidus A."/>
            <person name="Barry K."/>
            <person name="Detter J.C."/>
            <person name="Glavina del Rio T."/>
            <person name="Hammon N."/>
            <person name="Israni S."/>
            <person name="Dalin E."/>
            <person name="Tice H."/>
            <person name="Pitluck S."/>
            <person name="Sims D."/>
            <person name="Brettin T."/>
            <person name="Bruce D."/>
            <person name="Han C."/>
            <person name="Schmutz J."/>
            <person name="Larimer F."/>
            <person name="Land M."/>
            <person name="Hauser L."/>
            <person name="Kyrpides N."/>
            <person name="Kim E."/>
            <person name="Magnuson T."/>
            <person name="Richardson P."/>
        </authorList>
    </citation>
    <scope>NUCLEOTIDE SEQUENCE [LARGE SCALE GENOMIC DNA]</scope>
    <source>
        <strain evidence="3">JF-5</strain>
        <plasmid evidence="3">Plasmid pACRY02</plasmid>
    </source>
</reference>
<accession>A5FTW9</accession>
<evidence type="ECO:0000313" key="2">
    <source>
        <dbReference type="EMBL" id="ABQ29051.1"/>
    </source>
</evidence>
<dbReference type="KEGG" id="acr:Acry_3447"/>
<dbReference type="RefSeq" id="WP_011930603.1">
    <property type="nucleotide sequence ID" value="NC_009468.1"/>
</dbReference>
<dbReference type="Pfam" id="PF16932">
    <property type="entry name" value="T4SS_TraI"/>
    <property type="match status" value="1"/>
</dbReference>
<dbReference type="Proteomes" id="UP000000245">
    <property type="component" value="Plasmid pACRY02"/>
</dbReference>
<keyword evidence="1" id="KW-0732">Signal</keyword>
<gene>
    <name evidence="2" type="ordered locus">Acry_3447</name>
</gene>
<feature type="chain" id="PRO_5002681754" description="Defect in organelle trafficking lipoprotein DotC" evidence="1">
    <location>
        <begin position="25"/>
        <end position="313"/>
    </location>
</feature>
<keyword evidence="3" id="KW-1185">Reference proteome</keyword>